<dbReference type="EMBL" id="FWZT01000019">
    <property type="protein sequence ID" value="SMF58224.1"/>
    <property type="molecule type" value="Genomic_DNA"/>
</dbReference>
<name>A0A1Y6CE88_9BACT</name>
<feature type="region of interest" description="Disordered" evidence="1">
    <location>
        <begin position="46"/>
        <end position="98"/>
    </location>
</feature>
<reference evidence="3" key="1">
    <citation type="submission" date="2017-04" db="EMBL/GenBank/DDBJ databases">
        <authorList>
            <person name="Varghese N."/>
            <person name="Submissions S."/>
        </authorList>
    </citation>
    <scope>NUCLEOTIDE SEQUENCE [LARGE SCALE GENOMIC DNA]</scope>
    <source>
        <strain evidence="3">RKEM611</strain>
    </source>
</reference>
<proteinExistence type="predicted"/>
<gene>
    <name evidence="2" type="ORF">SAMN06296036_11982</name>
</gene>
<evidence type="ECO:0000256" key="1">
    <source>
        <dbReference type="SAM" id="MobiDB-lite"/>
    </source>
</evidence>
<evidence type="ECO:0000313" key="2">
    <source>
        <dbReference type="EMBL" id="SMF58224.1"/>
    </source>
</evidence>
<feature type="compositionally biased region" description="Polar residues" evidence="1">
    <location>
        <begin position="57"/>
        <end position="68"/>
    </location>
</feature>
<protein>
    <submittedName>
        <fullName evidence="2">Uncharacterized protein</fullName>
    </submittedName>
</protein>
<accession>A0A1Y6CE88</accession>
<sequence length="98" mass="11216">MPILQKEIDRIIEPASIRVSFCWRLLLSHNDRTSAQCDQVEAVQENSRLKDRLKSEPNPQKSFDSNLASECHKPDIYQGTHSQSKSGPRLNKKLGNQK</sequence>
<keyword evidence="3" id="KW-1185">Reference proteome</keyword>
<dbReference type="Proteomes" id="UP000192907">
    <property type="component" value="Unassembled WGS sequence"/>
</dbReference>
<evidence type="ECO:0000313" key="3">
    <source>
        <dbReference type="Proteomes" id="UP000192907"/>
    </source>
</evidence>
<organism evidence="2 3">
    <name type="scientific">Pseudobacteriovorax antillogorgiicola</name>
    <dbReference type="NCBI Taxonomy" id="1513793"/>
    <lineage>
        <taxon>Bacteria</taxon>
        <taxon>Pseudomonadati</taxon>
        <taxon>Bdellovibrionota</taxon>
        <taxon>Oligoflexia</taxon>
        <taxon>Oligoflexales</taxon>
        <taxon>Pseudobacteriovoracaceae</taxon>
        <taxon>Pseudobacteriovorax</taxon>
    </lineage>
</organism>
<dbReference type="AlphaFoldDB" id="A0A1Y6CE88"/>